<dbReference type="PANTHER" id="PTHR11920:SF335">
    <property type="entry name" value="GUANYLATE CYCLASE"/>
    <property type="match status" value="1"/>
</dbReference>
<evidence type="ECO:0000313" key="8">
    <source>
        <dbReference type="EMBL" id="KAK2145830.1"/>
    </source>
</evidence>
<evidence type="ECO:0000256" key="4">
    <source>
        <dbReference type="ARBA" id="ARBA00022989"/>
    </source>
</evidence>
<dbReference type="CDD" id="cd07302">
    <property type="entry name" value="CHD"/>
    <property type="match status" value="1"/>
</dbReference>
<comment type="subcellular location">
    <subcellularLocation>
        <location evidence="1">Membrane</location>
    </subcellularLocation>
</comment>
<evidence type="ECO:0000256" key="1">
    <source>
        <dbReference type="ARBA" id="ARBA00004370"/>
    </source>
</evidence>
<comment type="caution">
    <text evidence="8">The sequence shown here is derived from an EMBL/GenBank/DDBJ whole genome shotgun (WGS) entry which is preliminary data.</text>
</comment>
<evidence type="ECO:0000313" key="9">
    <source>
        <dbReference type="Proteomes" id="UP001208570"/>
    </source>
</evidence>
<dbReference type="PROSITE" id="PS50125">
    <property type="entry name" value="GUANYLATE_CYCLASE_2"/>
    <property type="match status" value="1"/>
</dbReference>
<dbReference type="Proteomes" id="UP001208570">
    <property type="component" value="Unassembled WGS sequence"/>
</dbReference>
<dbReference type="Gene3D" id="3.30.70.1230">
    <property type="entry name" value="Nucleotide cyclase"/>
    <property type="match status" value="1"/>
</dbReference>
<dbReference type="GO" id="GO:0001653">
    <property type="term" value="F:peptide receptor activity"/>
    <property type="evidence" value="ECO:0007669"/>
    <property type="project" value="TreeGrafter"/>
</dbReference>
<dbReference type="GO" id="GO:0035556">
    <property type="term" value="P:intracellular signal transduction"/>
    <property type="evidence" value="ECO:0007669"/>
    <property type="project" value="InterPro"/>
</dbReference>
<evidence type="ECO:0000256" key="3">
    <source>
        <dbReference type="ARBA" id="ARBA00022741"/>
    </source>
</evidence>
<keyword evidence="4" id="KW-1133">Transmembrane helix</keyword>
<keyword evidence="3" id="KW-0547">Nucleotide-binding</keyword>
<keyword evidence="9" id="KW-1185">Reference proteome</keyword>
<dbReference type="InterPro" id="IPR050401">
    <property type="entry name" value="Cyclic_nucleotide_synthase"/>
</dbReference>
<dbReference type="InterPro" id="IPR029787">
    <property type="entry name" value="Nucleotide_cyclase"/>
</dbReference>
<keyword evidence="2" id="KW-0812">Transmembrane</keyword>
<dbReference type="PANTHER" id="PTHR11920">
    <property type="entry name" value="GUANYLYL CYCLASE"/>
    <property type="match status" value="1"/>
</dbReference>
<protein>
    <recommendedName>
        <fullName evidence="7">Guanylate cyclase domain-containing protein</fullName>
    </recommendedName>
</protein>
<dbReference type="GO" id="GO:0005886">
    <property type="term" value="C:plasma membrane"/>
    <property type="evidence" value="ECO:0007669"/>
    <property type="project" value="TreeGrafter"/>
</dbReference>
<dbReference type="GO" id="GO:0004383">
    <property type="term" value="F:guanylate cyclase activity"/>
    <property type="evidence" value="ECO:0007669"/>
    <property type="project" value="TreeGrafter"/>
</dbReference>
<organism evidence="8 9">
    <name type="scientific">Paralvinella palmiformis</name>
    <dbReference type="NCBI Taxonomy" id="53620"/>
    <lineage>
        <taxon>Eukaryota</taxon>
        <taxon>Metazoa</taxon>
        <taxon>Spiralia</taxon>
        <taxon>Lophotrochozoa</taxon>
        <taxon>Annelida</taxon>
        <taxon>Polychaeta</taxon>
        <taxon>Sedentaria</taxon>
        <taxon>Canalipalpata</taxon>
        <taxon>Terebellida</taxon>
        <taxon>Terebelliformia</taxon>
        <taxon>Alvinellidae</taxon>
        <taxon>Paralvinella</taxon>
    </lineage>
</organism>
<dbReference type="SMART" id="SM00044">
    <property type="entry name" value="CYCc"/>
    <property type="match status" value="1"/>
</dbReference>
<reference evidence="8" key="1">
    <citation type="journal article" date="2023" name="Mol. Biol. Evol.">
        <title>Third-Generation Sequencing Reveals the Adaptive Role of the Epigenome in Three Deep-Sea Polychaetes.</title>
        <authorList>
            <person name="Perez M."/>
            <person name="Aroh O."/>
            <person name="Sun Y."/>
            <person name="Lan Y."/>
            <person name="Juniper S.K."/>
            <person name="Young C.R."/>
            <person name="Angers B."/>
            <person name="Qian P.Y."/>
        </authorList>
    </citation>
    <scope>NUCLEOTIDE SEQUENCE</scope>
    <source>
        <strain evidence="8">P08H-3</strain>
    </source>
</reference>
<gene>
    <name evidence="8" type="ORF">LSH36_654g00025</name>
</gene>
<proteinExistence type="predicted"/>
<evidence type="ECO:0000256" key="5">
    <source>
        <dbReference type="ARBA" id="ARBA00023136"/>
    </source>
</evidence>
<dbReference type="AlphaFoldDB" id="A0AAD9J4R3"/>
<dbReference type="InterPro" id="IPR001054">
    <property type="entry name" value="A/G_cyclase"/>
</dbReference>
<feature type="domain" description="Guanylate cyclase" evidence="7">
    <location>
        <begin position="24"/>
        <end position="153"/>
    </location>
</feature>
<dbReference type="EMBL" id="JAODUP010000654">
    <property type="protein sequence ID" value="KAK2145830.1"/>
    <property type="molecule type" value="Genomic_DNA"/>
</dbReference>
<dbReference type="FunFam" id="3.30.70.1230:FF:000030">
    <property type="entry name" value="Si:ch211-215j19.12"/>
    <property type="match status" value="1"/>
</dbReference>
<sequence length="189" mass="20947">MCLFITSNAFERSQKIAKILENVTILFSYLLGFNEMISKVGPLQLVECINSVFVVFDATVDKYDVFKVETLGDAVYMVAGGILEPDKPQTDSVAAVALEFVEKVKYIPIPDDNQSLQLRAGMHTGSVVAGVVGKRMPQYCLFGDTVNTASRMQTYSEPGCIHISEPCQKYLRGTEYVTMSRGKVNIKVR</sequence>
<dbReference type="GO" id="GO:0007168">
    <property type="term" value="P:receptor guanylyl cyclase signaling pathway"/>
    <property type="evidence" value="ECO:0007669"/>
    <property type="project" value="TreeGrafter"/>
</dbReference>
<keyword evidence="6" id="KW-0456">Lyase</keyword>
<accession>A0AAD9J4R3</accession>
<evidence type="ECO:0000256" key="2">
    <source>
        <dbReference type="ARBA" id="ARBA00022692"/>
    </source>
</evidence>
<keyword evidence="5" id="KW-0472">Membrane</keyword>
<dbReference type="SUPFAM" id="SSF55073">
    <property type="entry name" value="Nucleotide cyclase"/>
    <property type="match status" value="1"/>
</dbReference>
<evidence type="ECO:0000259" key="7">
    <source>
        <dbReference type="PROSITE" id="PS50125"/>
    </source>
</evidence>
<dbReference type="Pfam" id="PF00211">
    <property type="entry name" value="Guanylate_cyc"/>
    <property type="match status" value="1"/>
</dbReference>
<evidence type="ECO:0000256" key="6">
    <source>
        <dbReference type="ARBA" id="ARBA00023239"/>
    </source>
</evidence>
<dbReference type="GO" id="GO:0000166">
    <property type="term" value="F:nucleotide binding"/>
    <property type="evidence" value="ECO:0007669"/>
    <property type="project" value="UniProtKB-KW"/>
</dbReference>
<dbReference type="GO" id="GO:0004016">
    <property type="term" value="F:adenylate cyclase activity"/>
    <property type="evidence" value="ECO:0007669"/>
    <property type="project" value="TreeGrafter"/>
</dbReference>
<name>A0AAD9J4R3_9ANNE</name>